<gene>
    <name evidence="1" type="ORF">ABS311_00325</name>
</gene>
<protein>
    <submittedName>
        <fullName evidence="1">DUF6682 family protein</fullName>
    </submittedName>
</protein>
<dbReference type="InterPro" id="IPR056209">
    <property type="entry name" value="SU10_adaptor"/>
</dbReference>
<organism evidence="1 2">
    <name type="scientific">Catenovulum sediminis</name>
    <dbReference type="NCBI Taxonomy" id="1740262"/>
    <lineage>
        <taxon>Bacteria</taxon>
        <taxon>Pseudomonadati</taxon>
        <taxon>Pseudomonadota</taxon>
        <taxon>Gammaproteobacteria</taxon>
        <taxon>Alteromonadales</taxon>
        <taxon>Alteromonadaceae</taxon>
        <taxon>Catenovulum</taxon>
    </lineage>
</organism>
<dbReference type="EMBL" id="JBELOE010000039">
    <property type="protein sequence ID" value="MER2490334.1"/>
    <property type="molecule type" value="Genomic_DNA"/>
</dbReference>
<dbReference type="RefSeq" id="WP_350400147.1">
    <property type="nucleotide sequence ID" value="NZ_JBELOE010000039.1"/>
</dbReference>
<proteinExistence type="predicted"/>
<name>A0ABV1RBP4_9ALTE</name>
<dbReference type="Pfam" id="PF24175">
    <property type="entry name" value="SU10_adaptor"/>
    <property type="match status" value="1"/>
</dbReference>
<keyword evidence="2" id="KW-1185">Reference proteome</keyword>
<comment type="caution">
    <text evidence="1">The sequence shown here is derived from an EMBL/GenBank/DDBJ whole genome shotgun (WGS) entry which is preliminary data.</text>
</comment>
<sequence>MATIKVVQLLKRAQQLAVDETEINWDLPEWLSCFNEAVITVANARADSTAATVTHSTDEGSKQIIPSDGIRFLTLTRNLGSGYPIRKVERRQLDDRMIPWHNKSGDEVNHFVHDPIEPKVFYIYPQPAAGHEVELVYQRTPNQITISNFDSDTQVLPMDDVYYNALLYFTLSRAYMKDADYIESSNLSAHYEARGYNAIGVKSKSDGGAINESK</sequence>
<evidence type="ECO:0000313" key="2">
    <source>
        <dbReference type="Proteomes" id="UP001467690"/>
    </source>
</evidence>
<accession>A0ABV1RBP4</accession>
<evidence type="ECO:0000313" key="1">
    <source>
        <dbReference type="EMBL" id="MER2490334.1"/>
    </source>
</evidence>
<reference evidence="1 2" key="1">
    <citation type="submission" date="2024-06" db="EMBL/GenBank/DDBJ databases">
        <authorList>
            <person name="Chen R.Y."/>
        </authorList>
    </citation>
    <scope>NUCLEOTIDE SEQUENCE [LARGE SCALE GENOMIC DNA]</scope>
    <source>
        <strain evidence="1 2">D2</strain>
    </source>
</reference>
<dbReference type="Proteomes" id="UP001467690">
    <property type="component" value="Unassembled WGS sequence"/>
</dbReference>